<dbReference type="EMBL" id="AWWV01011121">
    <property type="protein sequence ID" value="OMO74333.1"/>
    <property type="molecule type" value="Genomic_DNA"/>
</dbReference>
<proteinExistence type="predicted"/>
<dbReference type="EMBL" id="AWWV01011121">
    <property type="protein sequence ID" value="OMO74332.1"/>
    <property type="molecule type" value="Genomic_DNA"/>
</dbReference>
<dbReference type="AlphaFoldDB" id="A0A1R3HVG7"/>
<feature type="region of interest" description="Disordered" evidence="1">
    <location>
        <begin position="1"/>
        <end position="31"/>
    </location>
</feature>
<evidence type="ECO:0000256" key="1">
    <source>
        <dbReference type="SAM" id="MobiDB-lite"/>
    </source>
</evidence>
<sequence>MAHNKWPWKKPNSEKKKGKTTARKTKIGYSF</sequence>
<keyword evidence="4" id="KW-1185">Reference proteome</keyword>
<dbReference type="Gramene" id="OMO74333">
    <property type="protein sequence ID" value="OMO74333"/>
    <property type="gene ID" value="CCACVL1_16824"/>
</dbReference>
<reference evidence="2 4" key="1">
    <citation type="submission" date="2013-09" db="EMBL/GenBank/DDBJ databases">
        <title>Corchorus capsularis genome sequencing.</title>
        <authorList>
            <person name="Alam M."/>
            <person name="Haque M.S."/>
            <person name="Islam M.S."/>
            <person name="Emdad E.M."/>
            <person name="Islam M.M."/>
            <person name="Ahmed B."/>
            <person name="Halim A."/>
            <person name="Hossen Q.M.M."/>
            <person name="Hossain M.Z."/>
            <person name="Ahmed R."/>
            <person name="Khan M.M."/>
            <person name="Islam R."/>
            <person name="Rashid M.M."/>
            <person name="Khan S.A."/>
            <person name="Rahman M.S."/>
            <person name="Alam M."/>
        </authorList>
    </citation>
    <scope>NUCLEOTIDE SEQUENCE [LARGE SCALE GENOMIC DNA]</scope>
    <source>
        <strain evidence="4">cv. CVL-1</strain>
        <tissue evidence="2">Whole seedling</tissue>
    </source>
</reference>
<evidence type="ECO:0000313" key="3">
    <source>
        <dbReference type="EMBL" id="OMO74333.1"/>
    </source>
</evidence>
<dbReference type="Gramene" id="OMO74332">
    <property type="protein sequence ID" value="OMO74332"/>
    <property type="gene ID" value="CCACVL1_16823"/>
</dbReference>
<feature type="compositionally biased region" description="Basic residues" evidence="1">
    <location>
        <begin position="16"/>
        <end position="31"/>
    </location>
</feature>
<accession>A0A1R3HVG7</accession>
<protein>
    <submittedName>
        <fullName evidence="2">Uncharacterized protein</fullName>
    </submittedName>
</protein>
<organism evidence="2 4">
    <name type="scientific">Corchorus capsularis</name>
    <name type="common">Jute</name>
    <dbReference type="NCBI Taxonomy" id="210143"/>
    <lineage>
        <taxon>Eukaryota</taxon>
        <taxon>Viridiplantae</taxon>
        <taxon>Streptophyta</taxon>
        <taxon>Embryophyta</taxon>
        <taxon>Tracheophyta</taxon>
        <taxon>Spermatophyta</taxon>
        <taxon>Magnoliopsida</taxon>
        <taxon>eudicotyledons</taxon>
        <taxon>Gunneridae</taxon>
        <taxon>Pentapetalae</taxon>
        <taxon>rosids</taxon>
        <taxon>malvids</taxon>
        <taxon>Malvales</taxon>
        <taxon>Malvaceae</taxon>
        <taxon>Grewioideae</taxon>
        <taxon>Apeibeae</taxon>
        <taxon>Corchorus</taxon>
    </lineage>
</organism>
<comment type="caution">
    <text evidence="2">The sequence shown here is derived from an EMBL/GenBank/DDBJ whole genome shotgun (WGS) entry which is preliminary data.</text>
</comment>
<dbReference type="Proteomes" id="UP000188268">
    <property type="component" value="Unassembled WGS sequence"/>
</dbReference>
<evidence type="ECO:0000313" key="4">
    <source>
        <dbReference type="Proteomes" id="UP000188268"/>
    </source>
</evidence>
<gene>
    <name evidence="2" type="ORF">CCACVL1_16823</name>
    <name evidence="3" type="ORF">CCACVL1_16824</name>
</gene>
<evidence type="ECO:0000313" key="2">
    <source>
        <dbReference type="EMBL" id="OMO74332.1"/>
    </source>
</evidence>
<name>A0A1R3HVG7_COCAP</name>